<keyword evidence="23" id="KW-1185">Reference proteome</keyword>
<comment type="caution">
    <text evidence="22">The sequence shown here is derived from an EMBL/GenBank/DDBJ whole genome shotgun (WGS) entry which is preliminary data.</text>
</comment>
<dbReference type="InterPro" id="IPR001789">
    <property type="entry name" value="Sig_transdc_resp-reg_receiver"/>
</dbReference>
<dbReference type="SUPFAM" id="SSF47384">
    <property type="entry name" value="Homodimeric domain of signal transducing histidine kinase"/>
    <property type="match status" value="1"/>
</dbReference>
<dbReference type="InterPro" id="IPR003594">
    <property type="entry name" value="HATPase_dom"/>
</dbReference>
<dbReference type="Pfam" id="PF01627">
    <property type="entry name" value="Hpt"/>
    <property type="match status" value="1"/>
</dbReference>
<dbReference type="Gene3D" id="3.30.565.10">
    <property type="entry name" value="Histidine kinase-like ATPase, C-terminal domain"/>
    <property type="match status" value="1"/>
</dbReference>
<evidence type="ECO:0000313" key="23">
    <source>
        <dbReference type="Proteomes" id="UP000268973"/>
    </source>
</evidence>
<dbReference type="InterPro" id="IPR011006">
    <property type="entry name" value="CheY-like_superfamily"/>
</dbReference>
<keyword evidence="11" id="KW-0067">ATP-binding</keyword>
<dbReference type="Gene3D" id="3.40.50.2300">
    <property type="match status" value="1"/>
</dbReference>
<evidence type="ECO:0000259" key="20">
    <source>
        <dbReference type="PROSITE" id="PS50110"/>
    </source>
</evidence>
<keyword evidence="4" id="KW-1003">Cell membrane</keyword>
<dbReference type="SUPFAM" id="SSF55874">
    <property type="entry name" value="ATPase domain of HSP90 chaperone/DNA topoisomerase II/histidine kinase"/>
    <property type="match status" value="1"/>
</dbReference>
<keyword evidence="9" id="KW-0418">Kinase</keyword>
<proteinExistence type="predicted"/>
<dbReference type="CDD" id="cd17546">
    <property type="entry name" value="REC_hyHK_CKI1_RcsC-like"/>
    <property type="match status" value="1"/>
</dbReference>
<dbReference type="Pfam" id="PF00497">
    <property type="entry name" value="SBP_bac_3"/>
    <property type="match status" value="1"/>
</dbReference>
<name>A0A3S0MRG6_9VIBR</name>
<evidence type="ECO:0000256" key="3">
    <source>
        <dbReference type="ARBA" id="ARBA00012438"/>
    </source>
</evidence>
<dbReference type="Gene3D" id="1.10.287.130">
    <property type="match status" value="1"/>
</dbReference>
<evidence type="ECO:0000256" key="12">
    <source>
        <dbReference type="ARBA" id="ARBA00022989"/>
    </source>
</evidence>
<dbReference type="InterPro" id="IPR036097">
    <property type="entry name" value="HisK_dim/P_sf"/>
</dbReference>
<dbReference type="AlphaFoldDB" id="A0A3S0MRG6"/>
<dbReference type="InterPro" id="IPR036641">
    <property type="entry name" value="HPT_dom_sf"/>
</dbReference>
<dbReference type="GO" id="GO:0005886">
    <property type="term" value="C:plasma membrane"/>
    <property type="evidence" value="ECO:0007669"/>
    <property type="project" value="UniProtKB-SubCell"/>
</dbReference>
<keyword evidence="5" id="KW-0997">Cell inner membrane</keyword>
<evidence type="ECO:0000256" key="8">
    <source>
        <dbReference type="ARBA" id="ARBA00022692"/>
    </source>
</evidence>
<dbReference type="PANTHER" id="PTHR43047">
    <property type="entry name" value="TWO-COMPONENT HISTIDINE PROTEIN KINASE"/>
    <property type="match status" value="1"/>
</dbReference>
<dbReference type="FunFam" id="3.30.565.10:FF:000010">
    <property type="entry name" value="Sensor histidine kinase RcsC"/>
    <property type="match status" value="1"/>
</dbReference>
<dbReference type="InterPro" id="IPR003661">
    <property type="entry name" value="HisK_dim/P_dom"/>
</dbReference>
<gene>
    <name evidence="22" type="ORF">EJ063_05890</name>
</gene>
<evidence type="ECO:0000259" key="21">
    <source>
        <dbReference type="PROSITE" id="PS50894"/>
    </source>
</evidence>
<dbReference type="Proteomes" id="UP000268973">
    <property type="component" value="Unassembled WGS sequence"/>
</dbReference>
<dbReference type="PRINTS" id="PR00344">
    <property type="entry name" value="BCTRLSENSOR"/>
</dbReference>
<dbReference type="InterPro" id="IPR008207">
    <property type="entry name" value="Sig_transdc_His_kin_Hpt_dom"/>
</dbReference>
<dbReference type="EC" id="2.7.13.3" evidence="3"/>
<sequence>MANLSVADELPRLSVGLPTKPHAESDIVRVQGFNKLRTFMERYWKVWGKAYGYDIDFRYAPHEELGRLAMNGDLDIVAVSAINTAYSNALFSVPYAYTGGVLYERLSDSVDAQGSALNLPSSLYPENYSHSQPSVYHGYDIQEVIRHAEKVNFIYSWGPNELAQLMAKSPVSKDFVLARETRGVPLRFKVALHRTDLMLKINEGIRSISPALVEDLWESIDVAEDVSIDLVIGDYYQNLSTDLEHELIENPTITYAYIERGEEPYFISDGFEIEGYTIDVLNAISSRIGLTFVGKPYRSFQEALDAATSGEVDIFPGVYRTDARTETLSFTKDIDKASMAIISEQEYSSIRELEGLRIALVRGLHENDLVANIIPNNPVIYLDTAEEAIKAVALGRADAFVGKLLNSIYLVDKHKFYSLKVHNALDIEDDLWPRIATAKGREGLVELLNLGIYSLGQPFQRELGNKWRRTLEENYQDVQRAQMYQQVLYLGVGLGLLFIIGMVVYRQQLVRRNKIQNSLKAALKEAEEAKSQAENMALAKSDFLARMSHEIRTPMNGVLGMAEALSFTRLDKEQTDLLNTLNGSARNLMALLNDVLDFSKMDAGKLTLESIECNLESLVNGVIGNFKHKAQAKGLTLNCRIDGHLNRVYSCDSTRLMQVLNNLVSNSVKFTEKGYVEVTAQLITKDYRVGDSCESKDLISLQVRDSGIGIPKDKLRSLFDPFVQADGDITRRFGGTGLGLSISKEIVDGMGGEIKVSSVVGHGSLFNILLPVSNVEQPAQEVVSEVGETDVNGDLSRIKVLFAEDNEVNRKVIGGQLKRLGVTFDTAENGLVAWEKYTADPSYDLILSDCHMPEMDGFTLASKVCETFPDSKPHLIAITADALSGAAKRCLAAGFDDYISKPCPIDVLETKLHGVAAGQLPSQGVQELAPQAVSIPTEPVSVDESPTDIMSGERFNDTSFEQADEDLSWLDEFESVTPQPEAEDDLSWLDDQRNAMVQEKVDSPLESLLAELEDLSEPQTASNEQELLDFLQATEPTSAPLHLPDYDAFEPTVVIEMSGGDMEIAKEILDTFIANYRNDLNEISESGVSGDNAWLKDVAHRIKGSALYLGNHAIATVAKDLEKASEANDMEHAGQRVEYIERHLQVLANEIELYCESL</sequence>
<dbReference type="InterPro" id="IPR005467">
    <property type="entry name" value="His_kinase_dom"/>
</dbReference>
<dbReference type="GO" id="GO:0000155">
    <property type="term" value="F:phosphorelay sensor kinase activity"/>
    <property type="evidence" value="ECO:0007669"/>
    <property type="project" value="InterPro"/>
</dbReference>
<dbReference type="EMBL" id="RXZH01000001">
    <property type="protein sequence ID" value="RTZ18311.1"/>
    <property type="molecule type" value="Genomic_DNA"/>
</dbReference>
<evidence type="ECO:0000256" key="5">
    <source>
        <dbReference type="ARBA" id="ARBA00022519"/>
    </source>
</evidence>
<dbReference type="SMART" id="SM00387">
    <property type="entry name" value="HATPase_c"/>
    <property type="match status" value="1"/>
</dbReference>
<dbReference type="RefSeq" id="WP_126573056.1">
    <property type="nucleotide sequence ID" value="NZ_RXZH01000001.1"/>
</dbReference>
<dbReference type="Pfam" id="PF00072">
    <property type="entry name" value="Response_reg"/>
    <property type="match status" value="1"/>
</dbReference>
<dbReference type="CDD" id="cd01007">
    <property type="entry name" value="PBP2_BvgS_HisK_like"/>
    <property type="match status" value="1"/>
</dbReference>
<evidence type="ECO:0000259" key="19">
    <source>
        <dbReference type="PROSITE" id="PS50109"/>
    </source>
</evidence>
<evidence type="ECO:0000256" key="13">
    <source>
        <dbReference type="ARBA" id="ARBA00023012"/>
    </source>
</evidence>
<evidence type="ECO:0000256" key="7">
    <source>
        <dbReference type="ARBA" id="ARBA00022679"/>
    </source>
</evidence>
<evidence type="ECO:0000256" key="6">
    <source>
        <dbReference type="ARBA" id="ARBA00022553"/>
    </source>
</evidence>
<feature type="coiled-coil region" evidence="17">
    <location>
        <begin position="512"/>
        <end position="539"/>
    </location>
</feature>
<keyword evidence="14" id="KW-0472">Membrane</keyword>
<evidence type="ECO:0000256" key="4">
    <source>
        <dbReference type="ARBA" id="ARBA00022475"/>
    </source>
</evidence>
<protein>
    <recommendedName>
        <fullName evidence="3">histidine kinase</fullName>
        <ecNumber evidence="3">2.7.13.3</ecNumber>
    </recommendedName>
</protein>
<comment type="subcellular location">
    <subcellularLocation>
        <location evidence="2">Cell inner membrane</location>
        <topology evidence="2">Multi-pass membrane protein</topology>
    </subcellularLocation>
</comment>
<evidence type="ECO:0000256" key="16">
    <source>
        <dbReference type="PROSITE-ProRule" id="PRU00169"/>
    </source>
</evidence>
<keyword evidence="13" id="KW-0902">Two-component regulatory system</keyword>
<dbReference type="SUPFAM" id="SSF52172">
    <property type="entry name" value="CheY-like"/>
    <property type="match status" value="1"/>
</dbReference>
<evidence type="ECO:0000256" key="9">
    <source>
        <dbReference type="ARBA" id="ARBA00022777"/>
    </source>
</evidence>
<feature type="domain" description="Histidine kinase" evidence="19">
    <location>
        <begin position="546"/>
        <end position="774"/>
    </location>
</feature>
<evidence type="ECO:0000256" key="18">
    <source>
        <dbReference type="SAM" id="MobiDB-lite"/>
    </source>
</evidence>
<dbReference type="GO" id="GO:0016787">
    <property type="term" value="F:hydrolase activity"/>
    <property type="evidence" value="ECO:0007669"/>
    <property type="project" value="UniProtKB-KW"/>
</dbReference>
<evidence type="ECO:0000313" key="22">
    <source>
        <dbReference type="EMBL" id="RTZ18311.1"/>
    </source>
</evidence>
<dbReference type="InterPro" id="IPR001638">
    <property type="entry name" value="Solute-binding_3/MltF_N"/>
</dbReference>
<keyword evidence="12" id="KW-1133">Transmembrane helix</keyword>
<dbReference type="Gene3D" id="3.40.190.10">
    <property type="entry name" value="Periplasmic binding protein-like II"/>
    <property type="match status" value="2"/>
</dbReference>
<feature type="modified residue" description="Phosphohistidine" evidence="15">
    <location>
        <position position="1100"/>
    </location>
</feature>
<reference evidence="22 23" key="1">
    <citation type="submission" date="2018-12" db="EMBL/GenBank/DDBJ databases">
        <title>Vibrio sp. isolated from China Sea.</title>
        <authorList>
            <person name="Li Y."/>
        </authorList>
    </citation>
    <scope>NUCLEOTIDE SEQUENCE [LARGE SCALE GENOMIC DNA]</scope>
    <source>
        <strain evidence="22 23">BEI207</strain>
    </source>
</reference>
<evidence type="ECO:0000256" key="10">
    <source>
        <dbReference type="ARBA" id="ARBA00022801"/>
    </source>
</evidence>
<dbReference type="PROSITE" id="PS50109">
    <property type="entry name" value="HIS_KIN"/>
    <property type="match status" value="1"/>
</dbReference>
<evidence type="ECO:0000256" key="2">
    <source>
        <dbReference type="ARBA" id="ARBA00004429"/>
    </source>
</evidence>
<evidence type="ECO:0000256" key="1">
    <source>
        <dbReference type="ARBA" id="ARBA00000085"/>
    </source>
</evidence>
<feature type="domain" description="Response regulatory" evidence="20">
    <location>
        <begin position="799"/>
        <end position="916"/>
    </location>
</feature>
<dbReference type="SMART" id="SM00073">
    <property type="entry name" value="HPT"/>
    <property type="match status" value="1"/>
</dbReference>
<dbReference type="InterPro" id="IPR004358">
    <property type="entry name" value="Sig_transdc_His_kin-like_C"/>
</dbReference>
<feature type="modified residue" description="4-aspartylphosphate" evidence="16">
    <location>
        <position position="849"/>
    </location>
</feature>
<dbReference type="PROSITE" id="PS50894">
    <property type="entry name" value="HPT"/>
    <property type="match status" value="1"/>
</dbReference>
<evidence type="ECO:0000256" key="15">
    <source>
        <dbReference type="PROSITE-ProRule" id="PRU00110"/>
    </source>
</evidence>
<accession>A0A3S0MRG6</accession>
<keyword evidence="6 16" id="KW-0597">Phosphoprotein</keyword>
<keyword evidence="10" id="KW-0378">Hydrolase</keyword>
<evidence type="ECO:0000256" key="11">
    <source>
        <dbReference type="ARBA" id="ARBA00022840"/>
    </source>
</evidence>
<dbReference type="Pfam" id="PF02518">
    <property type="entry name" value="HATPase_c"/>
    <property type="match status" value="1"/>
</dbReference>
<organism evidence="22 23">
    <name type="scientific">Vibrio aquaticus</name>
    <dbReference type="NCBI Taxonomy" id="2496559"/>
    <lineage>
        <taxon>Bacteria</taxon>
        <taxon>Pseudomonadati</taxon>
        <taxon>Pseudomonadota</taxon>
        <taxon>Gammaproteobacteria</taxon>
        <taxon>Vibrionales</taxon>
        <taxon>Vibrionaceae</taxon>
        <taxon>Vibrio</taxon>
    </lineage>
</organism>
<evidence type="ECO:0000256" key="14">
    <source>
        <dbReference type="ARBA" id="ARBA00023136"/>
    </source>
</evidence>
<keyword evidence="11" id="KW-0547">Nucleotide-binding</keyword>
<keyword evidence="17" id="KW-0175">Coiled coil</keyword>
<dbReference type="CDD" id="cd16922">
    <property type="entry name" value="HATPase_EvgS-ArcB-TorS-like"/>
    <property type="match status" value="1"/>
</dbReference>
<dbReference type="SUPFAM" id="SSF53850">
    <property type="entry name" value="Periplasmic binding protein-like II"/>
    <property type="match status" value="1"/>
</dbReference>
<comment type="catalytic activity">
    <reaction evidence="1">
        <text>ATP + protein L-histidine = ADP + protein N-phospho-L-histidine.</text>
        <dbReference type="EC" id="2.7.13.3"/>
    </reaction>
</comment>
<feature type="domain" description="HPt" evidence="21">
    <location>
        <begin position="1061"/>
        <end position="1158"/>
    </location>
</feature>
<dbReference type="PROSITE" id="PS50110">
    <property type="entry name" value="RESPONSE_REGULATORY"/>
    <property type="match status" value="1"/>
</dbReference>
<evidence type="ECO:0000256" key="17">
    <source>
        <dbReference type="SAM" id="Coils"/>
    </source>
</evidence>
<keyword evidence="8" id="KW-0812">Transmembrane</keyword>
<dbReference type="SMART" id="SM00062">
    <property type="entry name" value="PBPb"/>
    <property type="match status" value="1"/>
</dbReference>
<dbReference type="Gene3D" id="1.20.120.160">
    <property type="entry name" value="HPT domain"/>
    <property type="match status" value="1"/>
</dbReference>
<dbReference type="OrthoDB" id="9810730at2"/>
<feature type="region of interest" description="Disordered" evidence="18">
    <location>
        <begin position="928"/>
        <end position="953"/>
    </location>
</feature>
<dbReference type="InterPro" id="IPR036890">
    <property type="entry name" value="HATPase_C_sf"/>
</dbReference>
<dbReference type="PANTHER" id="PTHR43047:SF64">
    <property type="entry name" value="HISTIDINE KINASE CONTAINING CHEY-HOMOLOGOUS RECEIVER DOMAIN AND PAS DOMAIN-RELATED"/>
    <property type="match status" value="1"/>
</dbReference>
<dbReference type="SUPFAM" id="SSF47226">
    <property type="entry name" value="Histidine-containing phosphotransfer domain, HPT domain"/>
    <property type="match status" value="1"/>
</dbReference>
<dbReference type="Pfam" id="PF00512">
    <property type="entry name" value="HisKA"/>
    <property type="match status" value="1"/>
</dbReference>
<dbReference type="SMART" id="SM00448">
    <property type="entry name" value="REC"/>
    <property type="match status" value="1"/>
</dbReference>
<keyword evidence="7" id="KW-0808">Transferase</keyword>
<dbReference type="SMART" id="SM00388">
    <property type="entry name" value="HisKA"/>
    <property type="match status" value="1"/>
</dbReference>
<dbReference type="CDD" id="cd00082">
    <property type="entry name" value="HisKA"/>
    <property type="match status" value="1"/>
</dbReference>